<name>A0ACC6R5I8_9GAMM</name>
<evidence type="ECO:0000313" key="2">
    <source>
        <dbReference type="Proteomes" id="UP001374952"/>
    </source>
</evidence>
<proteinExistence type="predicted"/>
<keyword evidence="1" id="KW-0282">Flagellum</keyword>
<keyword evidence="2" id="KW-1185">Reference proteome</keyword>
<comment type="caution">
    <text evidence="1">The sequence shown here is derived from an EMBL/GenBank/DDBJ whole genome shotgun (WGS) entry which is preliminary data.</text>
</comment>
<dbReference type="Proteomes" id="UP001374952">
    <property type="component" value="Unassembled WGS sequence"/>
</dbReference>
<accession>A0ACC6R5I8</accession>
<gene>
    <name evidence="1" type="primary">flhB</name>
    <name evidence="1" type="ORF">V6250_12880</name>
</gene>
<dbReference type="EMBL" id="JBAKAX010000014">
    <property type="protein sequence ID" value="MEL0605063.1"/>
    <property type="molecule type" value="Genomic_DNA"/>
</dbReference>
<evidence type="ECO:0000313" key="1">
    <source>
        <dbReference type="EMBL" id="MEL0605063.1"/>
    </source>
</evidence>
<keyword evidence="1" id="KW-0966">Cell projection</keyword>
<reference evidence="1" key="1">
    <citation type="submission" date="2024-02" db="EMBL/GenBank/DDBJ databases">
        <title>Bacteria isolated from the canopy kelp, Nereocystis luetkeana.</title>
        <authorList>
            <person name="Pfister C.A."/>
            <person name="Younker I.T."/>
            <person name="Light S.H."/>
        </authorList>
    </citation>
    <scope>NUCLEOTIDE SEQUENCE</scope>
    <source>
        <strain evidence="1">TN.2.01</strain>
    </source>
</reference>
<sequence length="377" mass="42299">MAEDSGQEKTEEPTSKKLEDAKKKGQIARSKELGTMFVLIFSAISLLLYGPEIGKGLYNIMGRMLSLNRTEAYDTTKMFAVWSEVASALLFPMAMFVLIIVIAAFIGNTLLGGFNFSWEAAAPKPSKMSPMKGFKRMFGPQAAIELVKSILKFSLVAIFAVFLIQTFFDEILHLSIESAPSNIIHALEILSWMFLGLSCTLVIIAAIDAPYQSYNHNKQLKMTMQEIKDEYKNSEGDPQIKARIRQTQRQMSQRRMMQDVPDADVIVTNPTHYSVALKYDTERAGAPIVLAKGIDEMAMQIRKIAKGNEVPIVESPMLTRALYHTAEVGQQIPDQLFTAVAQVLAYVFQLKRFKKGRGKRPIPLKSKLPIPDDFKYD</sequence>
<keyword evidence="1" id="KW-0969">Cilium</keyword>
<protein>
    <submittedName>
        <fullName evidence="1">Flagellar biosynthesis protein FlhB</fullName>
    </submittedName>
</protein>
<organism evidence="1 2">
    <name type="scientific">Pseudoalteromonas undina</name>
    <dbReference type="NCBI Taxonomy" id="43660"/>
    <lineage>
        <taxon>Bacteria</taxon>
        <taxon>Pseudomonadati</taxon>
        <taxon>Pseudomonadota</taxon>
        <taxon>Gammaproteobacteria</taxon>
        <taxon>Alteromonadales</taxon>
        <taxon>Pseudoalteromonadaceae</taxon>
        <taxon>Pseudoalteromonas</taxon>
    </lineage>
</organism>